<evidence type="ECO:0000313" key="1">
    <source>
        <dbReference type="EMBL" id="CAF9935346.1"/>
    </source>
</evidence>
<comment type="caution">
    <text evidence="1">The sequence shown here is derived from an EMBL/GenBank/DDBJ whole genome shotgun (WGS) entry which is preliminary data.</text>
</comment>
<reference evidence="1" key="1">
    <citation type="submission" date="2021-03" db="EMBL/GenBank/DDBJ databases">
        <authorList>
            <person name="Tagirdzhanova G."/>
        </authorList>
    </citation>
    <scope>NUCLEOTIDE SEQUENCE</scope>
</reference>
<protein>
    <submittedName>
        <fullName evidence="1">Uncharacterized protein</fullName>
    </submittedName>
</protein>
<organism evidence="1 2">
    <name type="scientific">Imshaugia aleurites</name>
    <dbReference type="NCBI Taxonomy" id="172621"/>
    <lineage>
        <taxon>Eukaryota</taxon>
        <taxon>Fungi</taxon>
        <taxon>Dikarya</taxon>
        <taxon>Ascomycota</taxon>
        <taxon>Pezizomycotina</taxon>
        <taxon>Lecanoromycetes</taxon>
        <taxon>OSLEUM clade</taxon>
        <taxon>Lecanoromycetidae</taxon>
        <taxon>Lecanorales</taxon>
        <taxon>Lecanorineae</taxon>
        <taxon>Parmeliaceae</taxon>
        <taxon>Imshaugia</taxon>
    </lineage>
</organism>
<dbReference type="EMBL" id="CAJPDT010000083">
    <property type="protein sequence ID" value="CAF9935346.1"/>
    <property type="molecule type" value="Genomic_DNA"/>
</dbReference>
<gene>
    <name evidence="1" type="ORF">IMSHALPRED_010193</name>
</gene>
<dbReference type="Proteomes" id="UP000664534">
    <property type="component" value="Unassembled WGS sequence"/>
</dbReference>
<dbReference type="AlphaFoldDB" id="A0A8H3G9C2"/>
<keyword evidence="2" id="KW-1185">Reference proteome</keyword>
<proteinExistence type="predicted"/>
<accession>A0A8H3G9C2</accession>
<evidence type="ECO:0000313" key="2">
    <source>
        <dbReference type="Proteomes" id="UP000664534"/>
    </source>
</evidence>
<dbReference type="OrthoDB" id="5388263at2759"/>
<name>A0A8H3G9C2_9LECA</name>
<sequence>MAIETDEILSKPVQGFKRIHQEFCKLVDDPTNGRPYRGGACLTPSDMATMQVVFDEHANTGFWSPSAPDTKCALADGLEESFSDLYTFLSENIIYKEELTQRHCPTIANAYTPSTQYHKLVQNSVYWGLLHNEALVDTSGDQLFEELWYVPVDNYNLRAGKLTLIKSLDYIFSDIYMETRMVYSSLGHPHITILSIQPQRAPSREDLLCTEVWTLSYWAHKLARRVLRTTKYSLPIRLVSLCGHEARVVSAVFNLGYLQSIGKNMGHGPYRSAKCQLHIAEYRDLSVQQDFHDLVEELAASPCGTAEVQQKSPGRKHT</sequence>